<dbReference type="Pfam" id="PF00756">
    <property type="entry name" value="Esterase"/>
    <property type="match status" value="1"/>
</dbReference>
<dbReference type="GO" id="GO:0016787">
    <property type="term" value="F:hydrolase activity"/>
    <property type="evidence" value="ECO:0007669"/>
    <property type="project" value="UniProtKB-KW"/>
</dbReference>
<keyword evidence="2" id="KW-1185">Reference proteome</keyword>
<dbReference type="InterPro" id="IPR000801">
    <property type="entry name" value="Esterase-like"/>
</dbReference>
<dbReference type="InterPro" id="IPR050583">
    <property type="entry name" value="Mycobacterial_A85_antigen"/>
</dbReference>
<evidence type="ECO:0000313" key="2">
    <source>
        <dbReference type="Proteomes" id="UP000183287"/>
    </source>
</evidence>
<dbReference type="SUPFAM" id="SSF53474">
    <property type="entry name" value="alpha/beta-Hydrolases"/>
    <property type="match status" value="1"/>
</dbReference>
<dbReference type="Proteomes" id="UP000183287">
    <property type="component" value="Unassembled WGS sequence"/>
</dbReference>
<gene>
    <name evidence="1" type="ORF">SAMN05421863_1005110</name>
</gene>
<dbReference type="InterPro" id="IPR029058">
    <property type="entry name" value="AB_hydrolase_fold"/>
</dbReference>
<dbReference type="EMBL" id="FOUB01000005">
    <property type="protein sequence ID" value="SFL84892.1"/>
    <property type="molecule type" value="Genomic_DNA"/>
</dbReference>
<keyword evidence="1" id="KW-0378">Hydrolase</keyword>
<accession>A0A1I4L1I7</accession>
<organism evidence="1 2">
    <name type="scientific">Nitrosomonas communis</name>
    <dbReference type="NCBI Taxonomy" id="44574"/>
    <lineage>
        <taxon>Bacteria</taxon>
        <taxon>Pseudomonadati</taxon>
        <taxon>Pseudomonadota</taxon>
        <taxon>Betaproteobacteria</taxon>
        <taxon>Nitrosomonadales</taxon>
        <taxon>Nitrosomonadaceae</taxon>
        <taxon>Nitrosomonas</taxon>
    </lineage>
</organism>
<dbReference type="RefSeq" id="WP_177198037.1">
    <property type="nucleotide sequence ID" value="NZ_FOUB01000005.1"/>
</dbReference>
<reference evidence="2" key="1">
    <citation type="submission" date="2016-10" db="EMBL/GenBank/DDBJ databases">
        <authorList>
            <person name="Varghese N."/>
            <person name="Submissions S."/>
        </authorList>
    </citation>
    <scope>NUCLEOTIDE SEQUENCE [LARGE SCALE GENOMIC DNA]</scope>
    <source>
        <strain evidence="2">Nm44</strain>
    </source>
</reference>
<evidence type="ECO:0000313" key="1">
    <source>
        <dbReference type="EMBL" id="SFL84892.1"/>
    </source>
</evidence>
<name>A0A1I4L1I7_9PROT</name>
<proteinExistence type="predicted"/>
<protein>
    <submittedName>
        <fullName evidence="1">S-formylglutathione hydrolase FrmB</fullName>
    </submittedName>
</protein>
<dbReference type="PANTHER" id="PTHR48098:SF1">
    <property type="entry name" value="DIACYLGLYCEROL ACYLTRANSFERASE_MYCOLYLTRANSFERASE AG85A"/>
    <property type="match status" value="1"/>
</dbReference>
<sequence length="343" mass="38698">MGLNNLRNLIRKVSSAQSYRNIIITIIRAKTSLISLFCSVILTSGIVNAANVYSIQWITPPATAPGLKQQFFHSNAAKQNVSYHIYFPDAYHIQKERRFPVIYWLHGHTGGVEHLPMLAKYFDQAIKNGKLPPVLLVFPNGMAESMWCNSKDGAVPMETVIINELIPHIDQTYRTIQSRHGRLIEGFSMGGYGAARLGIKYSDIFGAVSILGAGPMQLDFTASKGPKEKAPDRVRIMKNVYGNDPAYFRAMSPWILGEEYADKIRARKSIIRIVIGEQDNIKGPNLDFAAHLTRLRMPHVLRVIPNVGHEPMKLYQAIGGANWRFYTKLFRDANHGTFQKRFN</sequence>
<dbReference type="PANTHER" id="PTHR48098">
    <property type="entry name" value="ENTEROCHELIN ESTERASE-RELATED"/>
    <property type="match status" value="1"/>
</dbReference>
<dbReference type="GO" id="GO:0016747">
    <property type="term" value="F:acyltransferase activity, transferring groups other than amino-acyl groups"/>
    <property type="evidence" value="ECO:0007669"/>
    <property type="project" value="TreeGrafter"/>
</dbReference>
<dbReference type="AlphaFoldDB" id="A0A1I4L1I7"/>
<dbReference type="Gene3D" id="3.40.50.1820">
    <property type="entry name" value="alpha/beta hydrolase"/>
    <property type="match status" value="1"/>
</dbReference>